<evidence type="ECO:0000313" key="2">
    <source>
        <dbReference type="Proteomes" id="UP000701801"/>
    </source>
</evidence>
<organism evidence="1 2">
    <name type="scientific">Hymenoscyphus albidus</name>
    <dbReference type="NCBI Taxonomy" id="595503"/>
    <lineage>
        <taxon>Eukaryota</taxon>
        <taxon>Fungi</taxon>
        <taxon>Dikarya</taxon>
        <taxon>Ascomycota</taxon>
        <taxon>Pezizomycotina</taxon>
        <taxon>Leotiomycetes</taxon>
        <taxon>Helotiales</taxon>
        <taxon>Helotiaceae</taxon>
        <taxon>Hymenoscyphus</taxon>
    </lineage>
</organism>
<name>A0A9N9LIN1_9HELO</name>
<dbReference type="Proteomes" id="UP000701801">
    <property type="component" value="Unassembled WGS sequence"/>
</dbReference>
<reference evidence="1" key="1">
    <citation type="submission" date="2021-07" db="EMBL/GenBank/DDBJ databases">
        <authorList>
            <person name="Durling M."/>
        </authorList>
    </citation>
    <scope>NUCLEOTIDE SEQUENCE</scope>
</reference>
<dbReference type="OrthoDB" id="7464126at2759"/>
<comment type="caution">
    <text evidence="1">The sequence shown here is derived from an EMBL/GenBank/DDBJ whole genome shotgun (WGS) entry which is preliminary data.</text>
</comment>
<dbReference type="EMBL" id="CAJVRM010000081">
    <property type="protein sequence ID" value="CAG8973855.1"/>
    <property type="molecule type" value="Genomic_DNA"/>
</dbReference>
<evidence type="ECO:0000313" key="1">
    <source>
        <dbReference type="EMBL" id="CAG8973855.1"/>
    </source>
</evidence>
<gene>
    <name evidence="1" type="ORF">HYALB_00005601</name>
</gene>
<dbReference type="PANTHER" id="PTHR10039:SF15">
    <property type="entry name" value="NACHT DOMAIN-CONTAINING PROTEIN"/>
    <property type="match status" value="1"/>
</dbReference>
<accession>A0A9N9LIN1</accession>
<protein>
    <submittedName>
        <fullName evidence="1">Uncharacterized protein</fullName>
    </submittedName>
</protein>
<keyword evidence="2" id="KW-1185">Reference proteome</keyword>
<sequence length="416" mass="47802">MFSCLEVASEKRSNKSEDEEIVHQLNAFPNSFVESETRKLVKQGALLRSIQQKEGLEADIIKQISEDAAGMLRLASMQLQYWNTLKTEEHIRSQLRRVPPSLEMLYKEIYDKISANQGNNSQRVARNTVCLLLHLKENLLPAEFIKLVQESSAHLNTNAILDICCNLVVLDKTLNVFRFAHLSAREFFEKLPDLWEHKSHSIVAAITMKHIDIAKRSEWLKKYTKEPTNTIGDYIAFWLVYHFHLAGRIEQPDSSFLKEAIALASRQDLSEFRADEQVLFLKRADCRPRVPNNTNENLRLLFNACAIGFSEILEAFIINIKNLEDRSPDFQLSENQSWIFSEGTKILKEVSNDFNLVHFKEALTKDNLIQLAFHSISHGNYPVLKLLLTKRLCHVTEGMLLQAVNVYDTRKTSGSD</sequence>
<dbReference type="PANTHER" id="PTHR10039">
    <property type="entry name" value="AMELOGENIN"/>
    <property type="match status" value="1"/>
</dbReference>
<proteinExistence type="predicted"/>
<dbReference type="AlphaFoldDB" id="A0A9N9LIN1"/>